<dbReference type="RefSeq" id="WP_176161654.1">
    <property type="nucleotide sequence ID" value="NZ_CP054929.1"/>
</dbReference>
<evidence type="ECO:0000313" key="1">
    <source>
        <dbReference type="EMBL" id="QKW49919.1"/>
    </source>
</evidence>
<dbReference type="Proteomes" id="UP000509303">
    <property type="component" value="Chromosome"/>
</dbReference>
<reference evidence="1 2" key="1">
    <citation type="submission" date="2020-06" db="EMBL/GenBank/DDBJ databases">
        <title>Genome mining for natural products.</title>
        <authorList>
            <person name="Zhang B."/>
            <person name="Shi J."/>
            <person name="Ge H."/>
        </authorList>
    </citation>
    <scope>NUCLEOTIDE SEQUENCE [LARGE SCALE GENOMIC DNA]</scope>
    <source>
        <strain evidence="1 2">NA00687</strain>
    </source>
</reference>
<keyword evidence="2" id="KW-1185">Reference proteome</keyword>
<evidence type="ECO:0000313" key="2">
    <source>
        <dbReference type="Proteomes" id="UP000509303"/>
    </source>
</evidence>
<gene>
    <name evidence="1" type="ORF">HUT08_10600</name>
</gene>
<protein>
    <submittedName>
        <fullName evidence="1">Uncharacterized protein</fullName>
    </submittedName>
</protein>
<proteinExistence type="predicted"/>
<name>A0A7H8N6D3_9ACTN</name>
<dbReference type="AlphaFoldDB" id="A0A7H8N6D3"/>
<sequence>MQRVVAAYVLEVEGADEQETAQREERGDGGDARFDKLATRYLAGLRIASLILWLSEQ</sequence>
<accession>A0A7H8N6D3</accession>
<organism evidence="1 2">
    <name type="scientific">Streptomyces buecherae</name>
    <dbReference type="NCBI Taxonomy" id="2763006"/>
    <lineage>
        <taxon>Bacteria</taxon>
        <taxon>Bacillati</taxon>
        <taxon>Actinomycetota</taxon>
        <taxon>Actinomycetes</taxon>
        <taxon>Kitasatosporales</taxon>
        <taxon>Streptomycetaceae</taxon>
        <taxon>Streptomyces</taxon>
    </lineage>
</organism>
<dbReference type="EMBL" id="CP054929">
    <property type="protein sequence ID" value="QKW49919.1"/>
    <property type="molecule type" value="Genomic_DNA"/>
</dbReference>